<dbReference type="Pfam" id="PF00521">
    <property type="entry name" value="DNA_topoisoIV"/>
    <property type="match status" value="1"/>
</dbReference>
<evidence type="ECO:0000256" key="7">
    <source>
        <dbReference type="ARBA" id="ARBA00023235"/>
    </source>
</evidence>
<reference evidence="14 15" key="1">
    <citation type="journal article" date="2019" name="Int. J. Syst. Evol. Microbiol.">
        <title>The Global Catalogue of Microorganisms (GCM) 10K type strain sequencing project: providing services to taxonomists for standard genome sequencing and annotation.</title>
        <authorList>
            <consortium name="The Broad Institute Genomics Platform"/>
            <consortium name="The Broad Institute Genome Sequencing Center for Infectious Disease"/>
            <person name="Wu L."/>
            <person name="Ma J."/>
        </authorList>
    </citation>
    <scope>NUCLEOTIDE SEQUENCE [LARGE SCALE GENOMIC DNA]</scope>
    <source>
        <strain evidence="14 15">CGMCC 1.12553</strain>
    </source>
</reference>
<keyword evidence="9" id="KW-0963">Cytoplasm</keyword>
<feature type="compositionally biased region" description="Low complexity" evidence="12">
    <location>
        <begin position="830"/>
        <end position="842"/>
    </location>
</feature>
<dbReference type="Gene3D" id="1.10.268.10">
    <property type="entry name" value="Topoisomerase, domain 3"/>
    <property type="match status" value="1"/>
</dbReference>
<feature type="region of interest" description="Disordered" evidence="12">
    <location>
        <begin position="818"/>
        <end position="863"/>
    </location>
</feature>
<organism evidence="14 15">
    <name type="scientific">Halobium salinum</name>
    <dbReference type="NCBI Taxonomy" id="1364940"/>
    <lineage>
        <taxon>Archaea</taxon>
        <taxon>Methanobacteriati</taxon>
        <taxon>Methanobacteriota</taxon>
        <taxon>Stenosarchaea group</taxon>
        <taxon>Halobacteria</taxon>
        <taxon>Halobacteriales</taxon>
        <taxon>Haloferacaceae</taxon>
        <taxon>Halobium</taxon>
    </lineage>
</organism>
<gene>
    <name evidence="9 14" type="primary">gyrA</name>
    <name evidence="14" type="ORF">ACFO0N_00865</name>
</gene>
<dbReference type="NCBIfam" id="NF004043">
    <property type="entry name" value="PRK05560.1"/>
    <property type="match status" value="1"/>
</dbReference>
<dbReference type="CDD" id="cd00187">
    <property type="entry name" value="TOP4c"/>
    <property type="match status" value="1"/>
</dbReference>
<comment type="caution">
    <text evidence="14">The sequence shown here is derived from an EMBL/GenBank/DDBJ whole genome shotgun (WGS) entry which is preliminary data.</text>
</comment>
<keyword evidence="5 9" id="KW-0799">Topoisomerase</keyword>
<dbReference type="GO" id="GO:0006265">
    <property type="term" value="P:DNA topological change"/>
    <property type="evidence" value="ECO:0007669"/>
    <property type="project" value="UniProtKB-UniRule"/>
</dbReference>
<evidence type="ECO:0000256" key="10">
    <source>
        <dbReference type="PROSITE-ProRule" id="PRU01384"/>
    </source>
</evidence>
<comment type="subunit">
    <text evidence="9">Heterotetramer, composed of two GyrA and two GyrB chains. In the heterotetramer, GyrA contains the active site tyrosine that forms a transient covalent intermediate with DNA, while GyrB binds cofactors and catalyzes ATP hydrolysis.</text>
</comment>
<dbReference type="FunFam" id="3.90.199.10:FF:000001">
    <property type="entry name" value="DNA gyrase subunit A"/>
    <property type="match status" value="1"/>
</dbReference>
<keyword evidence="7 9" id="KW-0413">Isomerase</keyword>
<feature type="short sequence motif" description="GyrA-box" evidence="9">
    <location>
        <begin position="529"/>
        <end position="535"/>
    </location>
</feature>
<dbReference type="InterPro" id="IPR002205">
    <property type="entry name" value="Topo_IIA_dom_A"/>
</dbReference>
<dbReference type="Proteomes" id="UP001595921">
    <property type="component" value="Unassembled WGS sequence"/>
</dbReference>
<feature type="compositionally biased region" description="Acidic residues" evidence="12">
    <location>
        <begin position="843"/>
        <end position="863"/>
    </location>
</feature>
<evidence type="ECO:0000256" key="9">
    <source>
        <dbReference type="HAMAP-Rule" id="MF_01897"/>
    </source>
</evidence>
<dbReference type="GO" id="GO:0005524">
    <property type="term" value="F:ATP binding"/>
    <property type="evidence" value="ECO:0007669"/>
    <property type="project" value="UniProtKB-UniRule"/>
</dbReference>
<evidence type="ECO:0000256" key="1">
    <source>
        <dbReference type="ARBA" id="ARBA00000185"/>
    </source>
</evidence>
<keyword evidence="15" id="KW-1185">Reference proteome</keyword>
<comment type="function">
    <text evidence="9">A type II topoisomerase that negatively supercoils closed circular double-stranded (ds) DNA in an ATP-dependent manner to modulate DNA topology and maintain chromosomes in an underwound state. Negative supercoiling favors strand separation, and DNA replication, transcription, recombination and repair, all of which involve strand separation. Also able to catalyze the interconversion of other topological isomers of dsDNA rings, including catenanes and knotted rings. Type II topoisomerases break and join 2 DNA strands simultaneously in an ATP-dependent manner.</text>
</comment>
<dbReference type="InterPro" id="IPR005743">
    <property type="entry name" value="GyrA"/>
</dbReference>
<dbReference type="PANTHER" id="PTHR43493">
    <property type="entry name" value="DNA GYRASE/TOPOISOMERASE SUBUNIT A"/>
    <property type="match status" value="1"/>
</dbReference>
<comment type="similarity">
    <text evidence="2 9">Belongs to the type II topoisomerase GyrA/ParC subunit family.</text>
</comment>
<dbReference type="NCBIfam" id="TIGR01063">
    <property type="entry name" value="gyrA"/>
    <property type="match status" value="1"/>
</dbReference>
<dbReference type="Gene3D" id="3.30.1360.40">
    <property type="match status" value="1"/>
</dbReference>
<feature type="compositionally biased region" description="Acidic residues" evidence="12">
    <location>
        <begin position="819"/>
        <end position="829"/>
    </location>
</feature>
<evidence type="ECO:0000256" key="11">
    <source>
        <dbReference type="SAM" id="Coils"/>
    </source>
</evidence>
<dbReference type="Gene3D" id="2.120.10.90">
    <property type="entry name" value="DNA gyrase/topoisomerase IV, subunit A, C-terminal"/>
    <property type="match status" value="1"/>
</dbReference>
<evidence type="ECO:0000259" key="13">
    <source>
        <dbReference type="PROSITE" id="PS52040"/>
    </source>
</evidence>
<dbReference type="SUPFAM" id="SSF56719">
    <property type="entry name" value="Type II DNA topoisomerase"/>
    <property type="match status" value="1"/>
</dbReference>
<name>A0ABD5P6G6_9EURY</name>
<dbReference type="AlphaFoldDB" id="A0ABD5P6G6"/>
<keyword evidence="6 9" id="KW-0238">DNA-binding</keyword>
<comment type="miscellaneous">
    <text evidence="9">Few gyrases are as efficient as E.coli at forming negative supercoils. Not all organisms have 2 type II topoisomerases; in organisms with a single type II topoisomerase this enzyme also has to decatenate newly replicated chromosomes.</text>
</comment>
<dbReference type="EC" id="5.6.2.2" evidence="9"/>
<feature type="coiled-coil region" evidence="11">
    <location>
        <begin position="440"/>
        <end position="481"/>
    </location>
</feature>
<dbReference type="InterPro" id="IPR050220">
    <property type="entry name" value="Type_II_DNA_Topoisomerases"/>
</dbReference>
<evidence type="ECO:0000256" key="4">
    <source>
        <dbReference type="ARBA" id="ARBA00022840"/>
    </source>
</evidence>
<dbReference type="InterPro" id="IPR035516">
    <property type="entry name" value="Gyrase/topoIV_suA_C"/>
</dbReference>
<comment type="catalytic activity">
    <reaction evidence="1 9 10">
        <text>ATP-dependent breakage, passage and rejoining of double-stranded DNA.</text>
        <dbReference type="EC" id="5.6.2.2"/>
    </reaction>
</comment>
<dbReference type="SMART" id="SM00434">
    <property type="entry name" value="TOP4c"/>
    <property type="match status" value="1"/>
</dbReference>
<dbReference type="Gene3D" id="3.90.199.10">
    <property type="entry name" value="Topoisomerase II, domain 5"/>
    <property type="match status" value="1"/>
</dbReference>
<dbReference type="FunFam" id="1.10.268.10:FF:000001">
    <property type="entry name" value="DNA gyrase subunit A"/>
    <property type="match status" value="1"/>
</dbReference>
<dbReference type="EMBL" id="JBHSDS010000001">
    <property type="protein sequence ID" value="MFC4356495.1"/>
    <property type="molecule type" value="Genomic_DNA"/>
</dbReference>
<evidence type="ECO:0000256" key="6">
    <source>
        <dbReference type="ARBA" id="ARBA00023125"/>
    </source>
</evidence>
<dbReference type="GO" id="GO:0003918">
    <property type="term" value="F:DNA topoisomerase type II (double strand cut, ATP-hydrolyzing) activity"/>
    <property type="evidence" value="ECO:0007669"/>
    <property type="project" value="UniProtKB-UniRule"/>
</dbReference>
<evidence type="ECO:0000256" key="8">
    <source>
        <dbReference type="ARBA" id="ARBA00063644"/>
    </source>
</evidence>
<dbReference type="InterPro" id="IPR013757">
    <property type="entry name" value="Topo_IIA_A_a_sf"/>
</dbReference>
<protein>
    <recommendedName>
        <fullName evidence="9">DNA gyrase subunit A</fullName>
        <ecNumber evidence="9">5.6.2.2</ecNumber>
    </recommendedName>
</protein>
<dbReference type="RefSeq" id="WP_267624848.1">
    <property type="nucleotide sequence ID" value="NZ_JAODIW010000010.1"/>
</dbReference>
<keyword evidence="4 9" id="KW-0067">ATP-binding</keyword>
<accession>A0ABD5P6G6</accession>
<dbReference type="PANTHER" id="PTHR43493:SF5">
    <property type="entry name" value="DNA GYRASE SUBUNIT A, CHLOROPLASTIC_MITOCHONDRIAL"/>
    <property type="match status" value="1"/>
</dbReference>
<feature type="active site" description="O-(5'-phospho-DNA)-tyrosine intermediate" evidence="9 10">
    <location>
        <position position="131"/>
    </location>
</feature>
<evidence type="ECO:0000256" key="12">
    <source>
        <dbReference type="SAM" id="MobiDB-lite"/>
    </source>
</evidence>
<comment type="subcellular location">
    <subcellularLocation>
        <location evidence="9">Cytoplasm</location>
    </subcellularLocation>
</comment>
<evidence type="ECO:0000313" key="15">
    <source>
        <dbReference type="Proteomes" id="UP001595921"/>
    </source>
</evidence>
<dbReference type="Pfam" id="PF03989">
    <property type="entry name" value="DNA_gyraseA_C"/>
    <property type="match status" value="6"/>
</dbReference>
<proteinExistence type="inferred from homology"/>
<dbReference type="FunFam" id="3.30.1360.40:FF:000002">
    <property type="entry name" value="DNA gyrase subunit A"/>
    <property type="match status" value="1"/>
</dbReference>
<dbReference type="HAMAP" id="MF_01897">
    <property type="entry name" value="GyrA"/>
    <property type="match status" value="1"/>
</dbReference>
<dbReference type="InterPro" id="IPR006691">
    <property type="entry name" value="GyrA/parC_rep"/>
</dbReference>
<dbReference type="GO" id="GO:0006261">
    <property type="term" value="P:DNA-templated DNA replication"/>
    <property type="evidence" value="ECO:0007669"/>
    <property type="project" value="UniProtKB-UniRule"/>
</dbReference>
<comment type="subunit">
    <text evidence="8">Heterotetramer composed of ParC and ParE.</text>
</comment>
<evidence type="ECO:0000256" key="3">
    <source>
        <dbReference type="ARBA" id="ARBA00022741"/>
    </source>
</evidence>
<evidence type="ECO:0000256" key="5">
    <source>
        <dbReference type="ARBA" id="ARBA00023029"/>
    </source>
</evidence>
<dbReference type="InterPro" id="IPR013758">
    <property type="entry name" value="Topo_IIA_A/C_ab"/>
</dbReference>
<dbReference type="FunFam" id="2.120.10.90:FF:000005">
    <property type="entry name" value="DNA topoisomerase 4 subunit A"/>
    <property type="match status" value="1"/>
</dbReference>
<dbReference type="PROSITE" id="PS52040">
    <property type="entry name" value="TOPO_IIA"/>
    <property type="match status" value="1"/>
</dbReference>
<evidence type="ECO:0000313" key="14">
    <source>
        <dbReference type="EMBL" id="MFC4356495.1"/>
    </source>
</evidence>
<dbReference type="GO" id="GO:0005737">
    <property type="term" value="C:cytoplasm"/>
    <property type="evidence" value="ECO:0007669"/>
    <property type="project" value="UniProtKB-SubCell"/>
</dbReference>
<dbReference type="SUPFAM" id="SSF101904">
    <property type="entry name" value="GyrA/ParC C-terminal domain-like"/>
    <property type="match status" value="1"/>
</dbReference>
<keyword evidence="11" id="KW-0175">Coiled coil</keyword>
<feature type="domain" description="Topo IIA-type catalytic" evidence="13">
    <location>
        <begin position="43"/>
        <end position="502"/>
    </location>
</feature>
<dbReference type="NCBIfam" id="NF004044">
    <property type="entry name" value="PRK05561.1"/>
    <property type="match status" value="1"/>
</dbReference>
<sequence>MSSEAPHPDDDVDAARITTARIEDEMEQSYIDYAMSVIAGRALPDVRDGLKPVHRRILYAMHEAGVTPRSSHRKSSSIVGETMGDFHPHGDSAIYDTLARMAQDFSMRYPLVDGQGNFGSVDGDPPAAMRYTESRMAPIAQELLQDIEKDTVDFSSNYDDRLQEPDVLPAAFPNLLVNGSSGIAVGMSTNIPPHNLGEVVDATIELIDDPDCAIEDLMEHVKGPDFPTGANIVGRNAIHKAYKTGRGRLRVRAEFEVEEDERIVVTELPFQANKARMIERIADDVNEGKIEGIRDLRDESDRDGIRVVVELKRGANAEVVKNQLLESHLETTFGVINLALVDGKPRVLDLKETLEHYVDHRRDVVRRRSQYDLDEAEDRAHILEGRLKALDNVDDVVETIRDSESRDDAKTALMETFDFTEPQVEHIVAMQLGSLTSMEAEAIEDEYEEVQATIERLNEILDEEAELLGVIKDELREVKDEYADERRTRIVEDYGSVTHEDLIPEEECVVVHTEDDYIKRMSMSTFRAQNRGGKGIIGTELKEGDRVSSVFVANSHDYLLAFTNHGQVYQLKTYEIPEMSRTARGKSAVNVLELDDGEEIEAVVDSDGMDEEEFFTMVTRDGYVKRTALSEFSNILSTGIRAIRLEEGDALADVEVTDGEMDVVIATAQGMSIRFDEDEVRPMGRTARGVRGINLESDDRVAGVAAVDETDHQWLLTVTQNGYGKRTDIGDYRVQSRNGKGLIDIKTNERNGPSVAVEAVSSGDHLVVMSESGQIMRTRVDDVSTVGRNTMGVIVMDLDAGDHVASVDVIPAAVVTADADADDEPETVEADGGAADDPAAGDSEADAGEADDEAEDATDEGAA</sequence>
<dbReference type="InterPro" id="IPR013760">
    <property type="entry name" value="Topo_IIA-like_dom_sf"/>
</dbReference>
<dbReference type="GO" id="GO:0003677">
    <property type="term" value="F:DNA binding"/>
    <property type="evidence" value="ECO:0007669"/>
    <property type="project" value="UniProtKB-UniRule"/>
</dbReference>
<keyword evidence="3 9" id="KW-0547">Nucleotide-binding</keyword>
<evidence type="ECO:0000256" key="2">
    <source>
        <dbReference type="ARBA" id="ARBA00008263"/>
    </source>
</evidence>